<dbReference type="Proteomes" id="UP000179797">
    <property type="component" value="Unassembled WGS sequence"/>
</dbReference>
<feature type="domain" description="7(1) septoil knot" evidence="2">
    <location>
        <begin position="34"/>
        <end position="100"/>
    </location>
</feature>
<dbReference type="Pfam" id="PF19647">
    <property type="entry name" value="Septknot"/>
    <property type="match status" value="1"/>
</dbReference>
<feature type="signal peptide" evidence="1">
    <location>
        <begin position="1"/>
        <end position="24"/>
    </location>
</feature>
<name>A0A1S1YT64_FLAPC</name>
<keyword evidence="4" id="KW-1185">Reference proteome</keyword>
<comment type="caution">
    <text evidence="3">The sequence shown here is derived from an EMBL/GenBank/DDBJ whole genome shotgun (WGS) entry which is preliminary data.</text>
</comment>
<dbReference type="AlphaFoldDB" id="A0A1S1YT64"/>
<dbReference type="InterPro" id="IPR046148">
    <property type="entry name" value="Septknot"/>
</dbReference>
<organism evidence="3 4">
    <name type="scientific">Flammeovirga pacifica</name>
    <dbReference type="NCBI Taxonomy" id="915059"/>
    <lineage>
        <taxon>Bacteria</taxon>
        <taxon>Pseudomonadati</taxon>
        <taxon>Bacteroidota</taxon>
        <taxon>Cytophagia</taxon>
        <taxon>Cytophagales</taxon>
        <taxon>Flammeovirgaceae</taxon>
        <taxon>Flammeovirga</taxon>
    </lineage>
</organism>
<evidence type="ECO:0000313" key="3">
    <source>
        <dbReference type="EMBL" id="OHX64221.1"/>
    </source>
</evidence>
<protein>
    <recommendedName>
        <fullName evidence="2">7(1) septoil knot domain-containing protein</fullName>
    </recommendedName>
</protein>
<reference evidence="3 4" key="1">
    <citation type="journal article" date="2012" name="Int. J. Syst. Evol. Microbiol.">
        <title>Flammeovirga pacifica sp. nov., isolated from deep-sea sediment.</title>
        <authorList>
            <person name="Xu H."/>
            <person name="Fu Y."/>
            <person name="Yang N."/>
            <person name="Ding Z."/>
            <person name="Lai Q."/>
            <person name="Zeng R."/>
        </authorList>
    </citation>
    <scope>NUCLEOTIDE SEQUENCE [LARGE SCALE GENOMIC DNA]</scope>
    <source>
        <strain evidence="4">DSM 24597 / LMG 26175 / WPAGA1</strain>
    </source>
</reference>
<feature type="chain" id="PRO_5010192960" description="7(1) septoil knot domain-containing protein" evidence="1">
    <location>
        <begin position="25"/>
        <end position="101"/>
    </location>
</feature>
<gene>
    <name evidence="3" type="ORF">NH26_21700</name>
</gene>
<evidence type="ECO:0000256" key="1">
    <source>
        <dbReference type="SAM" id="SignalP"/>
    </source>
</evidence>
<dbReference type="OrthoDB" id="982131at2"/>
<evidence type="ECO:0000313" key="4">
    <source>
        <dbReference type="Proteomes" id="UP000179797"/>
    </source>
</evidence>
<evidence type="ECO:0000259" key="2">
    <source>
        <dbReference type="Pfam" id="PF19647"/>
    </source>
</evidence>
<dbReference type="RefSeq" id="WP_044220957.1">
    <property type="nucleotide sequence ID" value="NZ_JRYR02000002.1"/>
</dbReference>
<accession>A0A1S1YT64</accession>
<sequence>MRRILLYLLIFTSIILTFTNCDYAVAGDITSKPKVFIVTQQWKADIIVSTVGYSYQADIIVSSKSWDTTADWILVDKQYQADHTMYITGKKWEAEKLIYLK</sequence>
<proteinExistence type="predicted"/>
<dbReference type="EMBL" id="JRYR02000002">
    <property type="protein sequence ID" value="OHX64221.1"/>
    <property type="molecule type" value="Genomic_DNA"/>
</dbReference>
<keyword evidence="1" id="KW-0732">Signal</keyword>